<dbReference type="EMBL" id="CP022426">
    <property type="protein sequence ID" value="ATP08890.1"/>
    <property type="molecule type" value="Genomic_DNA"/>
</dbReference>
<protein>
    <submittedName>
        <fullName evidence="2">Uncharacterized protein</fullName>
    </submittedName>
</protein>
<feature type="compositionally biased region" description="Polar residues" evidence="1">
    <location>
        <begin position="67"/>
        <end position="77"/>
    </location>
</feature>
<sequence>MYCLFLFFITLNPAQCGVFFIRDQMMAAGSPRFGVPRGRIGQIQVEARRVMRDHNRLDGGGMRVPAGTTSASDAFLR</sequence>
<evidence type="ECO:0000313" key="2">
    <source>
        <dbReference type="EMBL" id="ATP08890.1"/>
    </source>
</evidence>
<gene>
    <name evidence="2" type="ORF">Asalp_16850</name>
</gene>
<accession>A0A2D1QER1</accession>
<proteinExistence type="predicted"/>
<feature type="region of interest" description="Disordered" evidence="1">
    <location>
        <begin position="56"/>
        <end position="77"/>
    </location>
</feature>
<name>A0A2D1QER1_AERSA</name>
<dbReference type="Proteomes" id="UP000222916">
    <property type="component" value="Chromosome"/>
</dbReference>
<evidence type="ECO:0000256" key="1">
    <source>
        <dbReference type="SAM" id="MobiDB-lite"/>
    </source>
</evidence>
<dbReference type="AlphaFoldDB" id="A0A2D1QER1"/>
<reference evidence="3" key="1">
    <citation type="journal article" date="2018" name="BMC Genomics">
        <title>The complete and fully assembled genome sequence of Aeromonas salmonicida subsp. pectinolytica and its comparative analysis with other Aeromonas species: investigation of the mobilome in environmental and pathogenic strains.</title>
        <authorList>
            <person name="Pfeiffer F."/>
            <person name="Zamora-Lagos M.A."/>
            <person name="Blettinger M."/>
            <person name="Yeroslaviz A."/>
            <person name="Dahl A."/>
            <person name="Gruber S."/>
            <person name="Habermann B.H."/>
        </authorList>
    </citation>
    <scope>NUCLEOTIDE SEQUENCE [LARGE SCALE GENOMIC DNA]</scope>
    <source>
        <strain evidence="3">34mel</strain>
    </source>
</reference>
<evidence type="ECO:0000313" key="3">
    <source>
        <dbReference type="Proteomes" id="UP000222916"/>
    </source>
</evidence>
<organism evidence="2 3">
    <name type="scientific">Aeromonas salmonicida subsp. pectinolytica 34mel</name>
    <dbReference type="NCBI Taxonomy" id="1324960"/>
    <lineage>
        <taxon>Bacteria</taxon>
        <taxon>Pseudomonadati</taxon>
        <taxon>Pseudomonadota</taxon>
        <taxon>Gammaproteobacteria</taxon>
        <taxon>Aeromonadales</taxon>
        <taxon>Aeromonadaceae</taxon>
        <taxon>Aeromonas</taxon>
    </lineage>
</organism>